<protein>
    <submittedName>
        <fullName evidence="2">Uncharacterized protein</fullName>
    </submittedName>
</protein>
<evidence type="ECO:0000256" key="1">
    <source>
        <dbReference type="SAM" id="Phobius"/>
    </source>
</evidence>
<accession>A0A101MD78</accession>
<name>A0A101MD78_PENFR</name>
<keyword evidence="1" id="KW-0472">Membrane</keyword>
<dbReference type="AlphaFoldDB" id="A0A101MD78"/>
<keyword evidence="3" id="KW-1185">Reference proteome</keyword>
<feature type="transmembrane region" description="Helical" evidence="1">
    <location>
        <begin position="31"/>
        <end position="54"/>
    </location>
</feature>
<keyword evidence="1" id="KW-0812">Transmembrane</keyword>
<keyword evidence="1" id="KW-1133">Transmembrane helix</keyword>
<evidence type="ECO:0000313" key="2">
    <source>
        <dbReference type="EMBL" id="KUM58436.1"/>
    </source>
</evidence>
<comment type="caution">
    <text evidence="2">The sequence shown here is derived from an EMBL/GenBank/DDBJ whole genome shotgun (WGS) entry which is preliminary data.</text>
</comment>
<organism evidence="2 3">
    <name type="scientific">Penicillium freii</name>
    <dbReference type="NCBI Taxonomy" id="48697"/>
    <lineage>
        <taxon>Eukaryota</taxon>
        <taxon>Fungi</taxon>
        <taxon>Dikarya</taxon>
        <taxon>Ascomycota</taxon>
        <taxon>Pezizomycotina</taxon>
        <taxon>Eurotiomycetes</taxon>
        <taxon>Eurotiomycetidae</taxon>
        <taxon>Eurotiales</taxon>
        <taxon>Aspergillaceae</taxon>
        <taxon>Penicillium</taxon>
    </lineage>
</organism>
<dbReference type="Proteomes" id="UP000055045">
    <property type="component" value="Unassembled WGS sequence"/>
</dbReference>
<sequence>MFMCTFMLLELRHDHSIYGFLLSITSFSRYLWQYIIALFFFFFFFFFFLPVFLLEQSRQRIQSAPLYLLFQ</sequence>
<reference evidence="2 3" key="1">
    <citation type="submission" date="2015-10" db="EMBL/GenBank/DDBJ databases">
        <title>Genome sequencing of Penicillium freii.</title>
        <authorList>
            <person name="Nguyen H.D."/>
            <person name="Visagie C.M."/>
            <person name="Seifert K.A."/>
        </authorList>
    </citation>
    <scope>NUCLEOTIDE SEQUENCE [LARGE SCALE GENOMIC DNA]</scope>
    <source>
        <strain evidence="2 3">DAOM 242723</strain>
    </source>
</reference>
<proteinExistence type="predicted"/>
<gene>
    <name evidence="2" type="ORF">ACN42_g8725</name>
</gene>
<dbReference type="EMBL" id="LLXE01000284">
    <property type="protein sequence ID" value="KUM58436.1"/>
    <property type="molecule type" value="Genomic_DNA"/>
</dbReference>
<evidence type="ECO:0000313" key="3">
    <source>
        <dbReference type="Proteomes" id="UP000055045"/>
    </source>
</evidence>